<dbReference type="OrthoDB" id="672127at2759"/>
<keyword evidence="1" id="KW-0472">Membrane</keyword>
<dbReference type="EMBL" id="JABCRI010000019">
    <property type="protein sequence ID" value="KAF8389065.1"/>
    <property type="molecule type" value="Genomic_DNA"/>
</dbReference>
<keyword evidence="1" id="KW-0812">Transmembrane</keyword>
<dbReference type="Pfam" id="PF03140">
    <property type="entry name" value="DUF247"/>
    <property type="match status" value="1"/>
</dbReference>
<evidence type="ECO:0000313" key="2">
    <source>
        <dbReference type="EMBL" id="KAF8389065.1"/>
    </source>
</evidence>
<dbReference type="AlphaFoldDB" id="A0A834YJC2"/>
<keyword evidence="3" id="KW-1185">Reference proteome</keyword>
<keyword evidence="1" id="KW-1133">Transmembrane helix</keyword>
<accession>A0A834YJC2</accession>
<dbReference type="PANTHER" id="PTHR31170:SF25">
    <property type="entry name" value="BNAA09G04570D PROTEIN"/>
    <property type="match status" value="1"/>
</dbReference>
<dbReference type="PANTHER" id="PTHR31170">
    <property type="entry name" value="BNAC04G53230D PROTEIN"/>
    <property type="match status" value="1"/>
</dbReference>
<name>A0A834YJC2_TETSI</name>
<evidence type="ECO:0000313" key="3">
    <source>
        <dbReference type="Proteomes" id="UP000655225"/>
    </source>
</evidence>
<evidence type="ECO:0000256" key="1">
    <source>
        <dbReference type="SAM" id="Phobius"/>
    </source>
</evidence>
<feature type="transmembrane region" description="Helical" evidence="1">
    <location>
        <begin position="415"/>
        <end position="436"/>
    </location>
</feature>
<organism evidence="2 3">
    <name type="scientific">Tetracentron sinense</name>
    <name type="common">Spur-leaf</name>
    <dbReference type="NCBI Taxonomy" id="13715"/>
    <lineage>
        <taxon>Eukaryota</taxon>
        <taxon>Viridiplantae</taxon>
        <taxon>Streptophyta</taxon>
        <taxon>Embryophyta</taxon>
        <taxon>Tracheophyta</taxon>
        <taxon>Spermatophyta</taxon>
        <taxon>Magnoliopsida</taxon>
        <taxon>Trochodendrales</taxon>
        <taxon>Trochodendraceae</taxon>
        <taxon>Tetracentron</taxon>
    </lineage>
</organism>
<proteinExistence type="predicted"/>
<dbReference type="OMA" id="ESAFYCD"/>
<reference evidence="2 3" key="1">
    <citation type="submission" date="2020-04" db="EMBL/GenBank/DDBJ databases">
        <title>Plant Genome Project.</title>
        <authorList>
            <person name="Zhang R.-G."/>
        </authorList>
    </citation>
    <scope>NUCLEOTIDE SEQUENCE [LARGE SCALE GENOMIC DNA]</scope>
    <source>
        <strain evidence="2">YNK0</strain>
        <tissue evidence="2">Leaf</tissue>
    </source>
</reference>
<protein>
    <submittedName>
        <fullName evidence="2">Uncharacterized protein</fullName>
    </submittedName>
</protein>
<comment type="caution">
    <text evidence="2">The sequence shown here is derived from an EMBL/GenBank/DDBJ whole genome shotgun (WGS) entry which is preliminary data.</text>
</comment>
<dbReference type="InterPro" id="IPR004158">
    <property type="entry name" value="DUF247_pln"/>
</dbReference>
<dbReference type="Proteomes" id="UP000655225">
    <property type="component" value="Unassembled WGS sequence"/>
</dbReference>
<gene>
    <name evidence="2" type="ORF">HHK36_025750</name>
</gene>
<sequence>MAETEIVSDGNNKRDDVSIQIEDAGDMLASSIGNKLESIAPLASERCIYRIPQLLRRVNEATYTPRVISIGPYHRGKESLQAMEEHKWRYLRIFLNHFPNKKSIQDYIKALRELHERARQCYIETIQLSVDEFVEMMLLDSCFIIVFLLRVTSDDLKDSNNDPIFHTMWMSQVIQLDMVLLENQLPFFVLERLLQLAGPDSKGHETDIRGLMKSTFMNVFMENHTIDPDIVPKHFLDFLLHFFMSSSLNNLPQDNAGCIVTHSATELHQAGVKFVVGRSSLLMDVRFSKSNGILEIPTLNIDDRTEILFRNLIAWEQCQDLPIPYIISYAFLMDCLINTPEDVSLLIKYGVIKNWLGDNKETSLLFNKLCKDVCMGRSNMYFSSLCKDLNAYRKISCHEWQATLRRDYCNTPWRIISFIAAVILLILSLLQTIFTIHH</sequence>